<keyword evidence="7" id="KW-0093">Biotin biosynthesis</keyword>
<dbReference type="Pfam" id="PF00155">
    <property type="entry name" value="Aminotran_1_2"/>
    <property type="match status" value="1"/>
</dbReference>
<evidence type="ECO:0000256" key="9">
    <source>
        <dbReference type="ARBA" id="ARBA00047715"/>
    </source>
</evidence>
<sequence>MNTMSWIDNELRALEDESLERTLADTGVSRSLPGHLMRGGQTLLDLTSNDYLGLSRHPDIAEAMRGALRAKCGSGAAASRLLTGNRPPYSELEAELAAWQKKEASLVFANGYMANLGTIRALVGRGDAVFSDRLNHASITDGIILSRAGHVRYRHNDVEHLEHLLKKSDKARRRLIVTDSIFSMDGDSAPLHKLVELKHNYGAMLMVDEAHAEGVYGPSGEGLCHAMDVHREADVIMGTFSKAFGVYGAHITGSRTLIRWLVNKARPLVYSTALPPSVAAGIFRALGIVQTAHDRRNHLQEISGRFRQKLAQAGLSVMPGDSPIVPVIAGSSRDSLRLCEALERHGIAAPAIRPPTVPAGSARVRFSLSAAHSDAVLDKAAESIVSAAEEAGILA</sequence>
<evidence type="ECO:0000256" key="10">
    <source>
        <dbReference type="PIRSR" id="PIRSR604723-51"/>
    </source>
</evidence>
<dbReference type="InterPro" id="IPR015422">
    <property type="entry name" value="PyrdxlP-dep_Trfase_small"/>
</dbReference>
<dbReference type="UniPathway" id="UPA00078"/>
<evidence type="ECO:0000256" key="7">
    <source>
        <dbReference type="ARBA" id="ARBA00022756"/>
    </source>
</evidence>
<dbReference type="InterPro" id="IPR001917">
    <property type="entry name" value="Aminotrans_II_pyridoxalP_BS"/>
</dbReference>
<dbReference type="RefSeq" id="WP_042225674.1">
    <property type="nucleotide sequence ID" value="NZ_CP026520.1"/>
</dbReference>
<comment type="function">
    <text evidence="2 11">Catalyzes the decarboxylative condensation of pimeloyl-[acyl-carrier protein] and L-alanine to produce 8-amino-7-oxononanoate (AON), [acyl-carrier protein], and carbon dioxide.</text>
</comment>
<evidence type="ECO:0000313" key="13">
    <source>
        <dbReference type="EMBL" id="MCY9598403.1"/>
    </source>
</evidence>
<dbReference type="GO" id="GO:0008710">
    <property type="term" value="F:8-amino-7-oxononanoate synthase activity"/>
    <property type="evidence" value="ECO:0007669"/>
    <property type="project" value="UniProtKB-UniRule"/>
</dbReference>
<dbReference type="Gene3D" id="3.40.640.10">
    <property type="entry name" value="Type I PLP-dependent aspartate aminotransferase-like (Major domain)"/>
    <property type="match status" value="1"/>
</dbReference>
<dbReference type="InterPro" id="IPR004723">
    <property type="entry name" value="AONS_Archaea/Proteobacteria"/>
</dbReference>
<proteinExistence type="inferred from homology"/>
<keyword evidence="8 10" id="KW-0663">Pyridoxal phosphate</keyword>
<evidence type="ECO:0000313" key="14">
    <source>
        <dbReference type="EMBL" id="QAV18980.1"/>
    </source>
</evidence>
<dbReference type="GO" id="GO:0009102">
    <property type="term" value="P:biotin biosynthetic process"/>
    <property type="evidence" value="ECO:0007669"/>
    <property type="project" value="UniProtKB-UniRule"/>
</dbReference>
<dbReference type="PANTHER" id="PTHR13693">
    <property type="entry name" value="CLASS II AMINOTRANSFERASE/8-AMINO-7-OXONONANOATE SYNTHASE"/>
    <property type="match status" value="1"/>
</dbReference>
<dbReference type="AlphaFoldDB" id="A0A410WXB8"/>
<dbReference type="InterPro" id="IPR004839">
    <property type="entry name" value="Aminotransferase_I/II_large"/>
</dbReference>
<dbReference type="GO" id="GO:0030170">
    <property type="term" value="F:pyridoxal phosphate binding"/>
    <property type="evidence" value="ECO:0007669"/>
    <property type="project" value="InterPro"/>
</dbReference>
<dbReference type="EC" id="2.3.1.47" evidence="11"/>
<dbReference type="Proteomes" id="UP000288943">
    <property type="component" value="Chromosome"/>
</dbReference>
<feature type="modified residue" description="N6-(pyridoxal phosphate)lysine" evidence="10">
    <location>
        <position position="242"/>
    </location>
</feature>
<evidence type="ECO:0000259" key="12">
    <source>
        <dbReference type="Pfam" id="PF00155"/>
    </source>
</evidence>
<comment type="subunit">
    <text evidence="5 11">Homodimer.</text>
</comment>
<dbReference type="NCBIfam" id="TIGR00858">
    <property type="entry name" value="bioF"/>
    <property type="match status" value="1"/>
</dbReference>
<dbReference type="Proteomes" id="UP001527202">
    <property type="component" value="Unassembled WGS sequence"/>
</dbReference>
<reference evidence="13 16" key="2">
    <citation type="submission" date="2022-05" db="EMBL/GenBank/DDBJ databases">
        <title>Genome Sequencing of Bee-Associated Microbes.</title>
        <authorList>
            <person name="Dunlap C."/>
        </authorList>
    </citation>
    <scope>NUCLEOTIDE SEQUENCE [LARGE SCALE GENOMIC DNA]</scope>
    <source>
        <strain evidence="13 16">NRRL B-23120</strain>
    </source>
</reference>
<comment type="pathway">
    <text evidence="3 11">Cofactor biosynthesis; biotin biosynthesis.</text>
</comment>
<keyword evidence="16" id="KW-1185">Reference proteome</keyword>
<evidence type="ECO:0000256" key="6">
    <source>
        <dbReference type="ARBA" id="ARBA00022679"/>
    </source>
</evidence>
<keyword evidence="13" id="KW-0012">Acyltransferase</keyword>
<dbReference type="KEGG" id="pchi:PC41400_15355"/>
<evidence type="ECO:0000256" key="1">
    <source>
        <dbReference type="ARBA" id="ARBA00001933"/>
    </source>
</evidence>
<evidence type="ECO:0000256" key="5">
    <source>
        <dbReference type="ARBA" id="ARBA00011738"/>
    </source>
</evidence>
<organism evidence="14 15">
    <name type="scientific">Paenibacillus chitinolyticus</name>
    <dbReference type="NCBI Taxonomy" id="79263"/>
    <lineage>
        <taxon>Bacteria</taxon>
        <taxon>Bacillati</taxon>
        <taxon>Bacillota</taxon>
        <taxon>Bacilli</taxon>
        <taxon>Bacillales</taxon>
        <taxon>Paenibacillaceae</taxon>
        <taxon>Paenibacillus</taxon>
    </lineage>
</organism>
<dbReference type="PANTHER" id="PTHR13693:SF100">
    <property type="entry name" value="8-AMINO-7-OXONONANOATE SYNTHASE"/>
    <property type="match status" value="1"/>
</dbReference>
<dbReference type="CDD" id="cd06454">
    <property type="entry name" value="KBL_like"/>
    <property type="match status" value="1"/>
</dbReference>
<evidence type="ECO:0000256" key="4">
    <source>
        <dbReference type="ARBA" id="ARBA00010008"/>
    </source>
</evidence>
<dbReference type="GeneID" id="95376190"/>
<keyword evidence="6 11" id="KW-0808">Transferase</keyword>
<dbReference type="EMBL" id="CP026520">
    <property type="protein sequence ID" value="QAV18980.1"/>
    <property type="molecule type" value="Genomic_DNA"/>
</dbReference>
<dbReference type="OrthoDB" id="9807157at2"/>
<name>A0A410WXB8_9BACL</name>
<accession>A0A410WXB8</accession>
<comment type="similarity">
    <text evidence="4 11">Belongs to the class-II pyridoxal-phosphate-dependent aminotransferase family. BioF subfamily.</text>
</comment>
<gene>
    <name evidence="14" type="primary">bioF</name>
    <name evidence="13" type="ORF">M5X16_21885</name>
    <name evidence="14" type="ORF">PC41400_15355</name>
</gene>
<evidence type="ECO:0000256" key="8">
    <source>
        <dbReference type="ARBA" id="ARBA00022898"/>
    </source>
</evidence>
<protein>
    <recommendedName>
        <fullName evidence="11">8-amino-7-ketopelargonate synthase</fullName>
        <ecNumber evidence="11">2.3.1.47</ecNumber>
    </recommendedName>
</protein>
<reference evidence="14 15" key="1">
    <citation type="submission" date="2018-01" db="EMBL/GenBank/DDBJ databases">
        <title>The whole genome sequencing and assembly of Paenibacillus chitinolyticus KCCM 41400 strain.</title>
        <authorList>
            <person name="Kim J.-Y."/>
            <person name="Park M.-K."/>
            <person name="Lee Y.-J."/>
            <person name="Yi H."/>
            <person name="Bahn Y.-S."/>
            <person name="Kim J.F."/>
            <person name="Lee D.-W."/>
        </authorList>
    </citation>
    <scope>NUCLEOTIDE SEQUENCE [LARGE SCALE GENOMIC DNA]</scope>
    <source>
        <strain evidence="14 15">KCCM 41400</strain>
    </source>
</reference>
<evidence type="ECO:0000256" key="11">
    <source>
        <dbReference type="RuleBase" id="RU003693"/>
    </source>
</evidence>
<dbReference type="InterPro" id="IPR015424">
    <property type="entry name" value="PyrdxlP-dep_Trfase"/>
</dbReference>
<dbReference type="Gene3D" id="3.90.1150.10">
    <property type="entry name" value="Aspartate Aminotransferase, domain 1"/>
    <property type="match status" value="1"/>
</dbReference>
<evidence type="ECO:0000313" key="15">
    <source>
        <dbReference type="Proteomes" id="UP000288943"/>
    </source>
</evidence>
<dbReference type="InterPro" id="IPR050087">
    <property type="entry name" value="AON_synthase_class-II"/>
</dbReference>
<evidence type="ECO:0000256" key="2">
    <source>
        <dbReference type="ARBA" id="ARBA00002513"/>
    </source>
</evidence>
<comment type="cofactor">
    <cofactor evidence="1 10 11">
        <name>pyridoxal 5'-phosphate</name>
        <dbReference type="ChEBI" id="CHEBI:597326"/>
    </cofactor>
</comment>
<dbReference type="SUPFAM" id="SSF53383">
    <property type="entry name" value="PLP-dependent transferases"/>
    <property type="match status" value="1"/>
</dbReference>
<evidence type="ECO:0000313" key="16">
    <source>
        <dbReference type="Proteomes" id="UP001527202"/>
    </source>
</evidence>
<dbReference type="InterPro" id="IPR015421">
    <property type="entry name" value="PyrdxlP-dep_Trfase_major"/>
</dbReference>
<feature type="domain" description="Aminotransferase class I/classII large" evidence="12">
    <location>
        <begin position="43"/>
        <end position="384"/>
    </location>
</feature>
<comment type="catalytic activity">
    <reaction evidence="9 11">
        <text>6-carboxyhexanoyl-[ACP] + L-alanine + H(+) = (8S)-8-amino-7-oxononanoate + holo-[ACP] + CO2</text>
        <dbReference type="Rhea" id="RHEA:42288"/>
        <dbReference type="Rhea" id="RHEA-COMP:9685"/>
        <dbReference type="Rhea" id="RHEA-COMP:9955"/>
        <dbReference type="ChEBI" id="CHEBI:15378"/>
        <dbReference type="ChEBI" id="CHEBI:16526"/>
        <dbReference type="ChEBI" id="CHEBI:57972"/>
        <dbReference type="ChEBI" id="CHEBI:64479"/>
        <dbReference type="ChEBI" id="CHEBI:78846"/>
        <dbReference type="ChEBI" id="CHEBI:149468"/>
        <dbReference type="EC" id="2.3.1.47"/>
    </reaction>
</comment>
<evidence type="ECO:0000256" key="3">
    <source>
        <dbReference type="ARBA" id="ARBA00004746"/>
    </source>
</evidence>
<dbReference type="EMBL" id="JAMDMJ010000029">
    <property type="protein sequence ID" value="MCY9598403.1"/>
    <property type="molecule type" value="Genomic_DNA"/>
</dbReference>
<dbReference type="PROSITE" id="PS00599">
    <property type="entry name" value="AA_TRANSFER_CLASS_2"/>
    <property type="match status" value="1"/>
</dbReference>